<dbReference type="AlphaFoldDB" id="A6IQU4"/>
<gene>
    <name evidence="1" type="ORF">rCG_52825</name>
</gene>
<dbReference type="EMBL" id="CH473967">
    <property type="protein sequence ID" value="EDM11097.1"/>
    <property type="molecule type" value="Genomic_DNA"/>
</dbReference>
<protein>
    <submittedName>
        <fullName evidence="1">RCG52825</fullName>
    </submittedName>
</protein>
<evidence type="ECO:0000313" key="1">
    <source>
        <dbReference type="EMBL" id="EDM11097.1"/>
    </source>
</evidence>
<reference evidence="2" key="1">
    <citation type="submission" date="2005-09" db="EMBL/GenBank/DDBJ databases">
        <authorList>
            <person name="Mural R.J."/>
            <person name="Li P.W."/>
            <person name="Adams M.D."/>
            <person name="Amanatides P.G."/>
            <person name="Baden-Tillson H."/>
            <person name="Barnstead M."/>
            <person name="Chin S.H."/>
            <person name="Dew I."/>
            <person name="Evans C.A."/>
            <person name="Ferriera S."/>
            <person name="Flanigan M."/>
            <person name="Fosler C."/>
            <person name="Glodek A."/>
            <person name="Gu Z."/>
            <person name="Holt R.A."/>
            <person name="Jennings D."/>
            <person name="Kraft C.L."/>
            <person name="Lu F."/>
            <person name="Nguyen T."/>
            <person name="Nusskern D.R."/>
            <person name="Pfannkoch C.M."/>
            <person name="Sitter C."/>
            <person name="Sutton G.G."/>
            <person name="Venter J.C."/>
            <person name="Wang Z."/>
            <person name="Woodage T."/>
            <person name="Zheng X.H."/>
            <person name="Zhong F."/>
        </authorList>
    </citation>
    <scope>NUCLEOTIDE SEQUENCE [LARGE SCALE GENOMIC DNA]</scope>
    <source>
        <strain>BN</strain>
        <strain evidence="2">Sprague-Dawley</strain>
    </source>
</reference>
<organism evidence="1 2">
    <name type="scientific">Rattus norvegicus</name>
    <name type="common">Rat</name>
    <dbReference type="NCBI Taxonomy" id="10116"/>
    <lineage>
        <taxon>Eukaryota</taxon>
        <taxon>Metazoa</taxon>
        <taxon>Chordata</taxon>
        <taxon>Craniata</taxon>
        <taxon>Vertebrata</taxon>
        <taxon>Euteleostomi</taxon>
        <taxon>Mammalia</taxon>
        <taxon>Eutheria</taxon>
        <taxon>Euarchontoglires</taxon>
        <taxon>Glires</taxon>
        <taxon>Rodentia</taxon>
        <taxon>Myomorpha</taxon>
        <taxon>Muroidea</taxon>
        <taxon>Muridae</taxon>
        <taxon>Murinae</taxon>
        <taxon>Rattus</taxon>
    </lineage>
</organism>
<proteinExistence type="predicted"/>
<name>A6IQU4_RAT</name>
<sequence length="25" mass="2694">MAEFIKGIASVIVVARKPHERPSAS</sequence>
<dbReference type="Proteomes" id="UP000234681">
    <property type="component" value="Chromosome 11"/>
</dbReference>
<evidence type="ECO:0000313" key="2">
    <source>
        <dbReference type="Proteomes" id="UP000234681"/>
    </source>
</evidence>
<accession>A6IQU4</accession>